<protein>
    <recommendedName>
        <fullName evidence="13">Presenilin</fullName>
    </recommendedName>
</protein>
<evidence type="ECO:0000256" key="10">
    <source>
        <dbReference type="SAM" id="Phobius"/>
    </source>
</evidence>
<dbReference type="Proteomes" id="UP000019132">
    <property type="component" value="Unassembled WGS sequence"/>
</dbReference>
<accession>K3WAV3</accession>
<dbReference type="Gene3D" id="1.10.472.100">
    <property type="entry name" value="Presenilin"/>
    <property type="match status" value="1"/>
</dbReference>
<dbReference type="eggNOG" id="KOG2736">
    <property type="taxonomic scope" value="Eukaryota"/>
</dbReference>
<evidence type="ECO:0000256" key="8">
    <source>
        <dbReference type="ARBA" id="ARBA00023034"/>
    </source>
</evidence>
<dbReference type="STRING" id="431595.K3WAV3"/>
<evidence type="ECO:0000313" key="11">
    <source>
        <dbReference type="EnsemblProtists" id="PYU1_T002094"/>
    </source>
</evidence>
<reference evidence="11" key="3">
    <citation type="submission" date="2015-02" db="UniProtKB">
        <authorList>
            <consortium name="EnsemblProtists"/>
        </authorList>
    </citation>
    <scope>IDENTIFICATION</scope>
    <source>
        <strain evidence="11">DAOM BR144</strain>
    </source>
</reference>
<keyword evidence="7 10" id="KW-1133">Transmembrane helix</keyword>
<keyword evidence="8" id="KW-0333">Golgi apparatus</keyword>
<evidence type="ECO:0000256" key="6">
    <source>
        <dbReference type="ARBA" id="ARBA00022976"/>
    </source>
</evidence>
<evidence type="ECO:0000256" key="5">
    <source>
        <dbReference type="ARBA" id="ARBA00022824"/>
    </source>
</evidence>
<feature type="transmembrane region" description="Helical" evidence="10">
    <location>
        <begin position="470"/>
        <end position="490"/>
    </location>
</feature>
<evidence type="ECO:0000256" key="4">
    <source>
        <dbReference type="ARBA" id="ARBA00022692"/>
    </source>
</evidence>
<dbReference type="GO" id="GO:0042500">
    <property type="term" value="F:aspartic endopeptidase activity, intramembrane cleaving"/>
    <property type="evidence" value="ECO:0007669"/>
    <property type="project" value="InterPro"/>
</dbReference>
<feature type="transmembrane region" description="Helical" evidence="10">
    <location>
        <begin position="207"/>
        <end position="224"/>
    </location>
</feature>
<dbReference type="GO" id="GO:0000139">
    <property type="term" value="C:Golgi membrane"/>
    <property type="evidence" value="ECO:0007669"/>
    <property type="project" value="UniProtKB-SubCell"/>
</dbReference>
<dbReference type="AlphaFoldDB" id="K3WAV3"/>
<comment type="subcellular location">
    <subcellularLocation>
        <location evidence="1">Endoplasmic reticulum membrane</location>
        <topology evidence="1">Multi-pass membrane protein</topology>
    </subcellularLocation>
    <subcellularLocation>
        <location evidence="2">Golgi apparatus membrane</location>
        <topology evidence="2">Multi-pass membrane protein</topology>
    </subcellularLocation>
</comment>
<evidence type="ECO:0008006" key="13">
    <source>
        <dbReference type="Google" id="ProtNLM"/>
    </source>
</evidence>
<dbReference type="InterPro" id="IPR001108">
    <property type="entry name" value="Peptidase_A22A"/>
</dbReference>
<keyword evidence="5" id="KW-0256">Endoplasmic reticulum</keyword>
<dbReference type="Pfam" id="PF01080">
    <property type="entry name" value="Presenilin"/>
    <property type="match status" value="1"/>
</dbReference>
<dbReference type="GO" id="GO:0006509">
    <property type="term" value="P:membrane protein ectodomain proteolysis"/>
    <property type="evidence" value="ECO:0007669"/>
    <property type="project" value="TreeGrafter"/>
</dbReference>
<dbReference type="GO" id="GO:0007219">
    <property type="term" value="P:Notch signaling pathway"/>
    <property type="evidence" value="ECO:0007669"/>
    <property type="project" value="UniProtKB-KW"/>
</dbReference>
<keyword evidence="9 10" id="KW-0472">Membrane</keyword>
<keyword evidence="12" id="KW-1185">Reference proteome</keyword>
<evidence type="ECO:0000256" key="1">
    <source>
        <dbReference type="ARBA" id="ARBA00004477"/>
    </source>
</evidence>
<dbReference type="InterPro" id="IPR042524">
    <property type="entry name" value="Presenilin_C"/>
</dbReference>
<evidence type="ECO:0000256" key="3">
    <source>
        <dbReference type="ARBA" id="ARBA00008604"/>
    </source>
</evidence>
<feature type="transmembrane region" description="Helical" evidence="10">
    <location>
        <begin position="114"/>
        <end position="138"/>
    </location>
</feature>
<dbReference type="EnsemblProtists" id="PYU1_T002094">
    <property type="protein sequence ID" value="PYU1_T002094"/>
    <property type="gene ID" value="PYU1_G002092"/>
</dbReference>
<dbReference type="PANTHER" id="PTHR10202:SF13">
    <property type="entry name" value="PRESENILIN HOMOLOG"/>
    <property type="match status" value="1"/>
</dbReference>
<feature type="transmembrane region" description="Helical" evidence="10">
    <location>
        <begin position="176"/>
        <end position="200"/>
    </location>
</feature>
<dbReference type="InParanoid" id="K3WAV3"/>
<dbReference type="PANTHER" id="PTHR10202">
    <property type="entry name" value="PRESENILIN"/>
    <property type="match status" value="1"/>
</dbReference>
<evidence type="ECO:0000313" key="12">
    <source>
        <dbReference type="Proteomes" id="UP000019132"/>
    </source>
</evidence>
<feature type="transmembrane region" description="Helical" evidence="10">
    <location>
        <begin position="145"/>
        <end position="170"/>
    </location>
</feature>
<dbReference type="VEuPathDB" id="FungiDB:PYU1_G002092"/>
<evidence type="ECO:0000256" key="7">
    <source>
        <dbReference type="ARBA" id="ARBA00022989"/>
    </source>
</evidence>
<feature type="transmembrane region" description="Helical" evidence="10">
    <location>
        <begin position="230"/>
        <end position="248"/>
    </location>
</feature>
<dbReference type="OMA" id="MYYQDID"/>
<feature type="transmembrane region" description="Helical" evidence="10">
    <location>
        <begin position="443"/>
        <end position="463"/>
    </location>
</feature>
<sequence length="525" mass="58710">MGNGRSSVRNLSSVHSFCPLNSDSKSNAWMYEEPLLGVKLAMPTNDDRQHVQQLYCQDDDDDKDDTMDLDTVIRQLNSFFALLWPVCITMICARTYMYYQDIDASSDSIGEKSVLALCNALVVIGFIAVLTFGVVLLYKFNCMTFFLGYCVFYSTTLLGLAGSKIVVIVFAREWRWIVDGVSLFVVMYNFAIVGVLSIFYQKGIPMALEQGYLVVTSIIVAWQLSQLPEWSIWMILLLLAFWDLFAVMTPIGPLRWLVDLVHEKGTPLPGLLFQADIVDAHTSHTCSKDDASASTVTRAHKGARPTEDEFFARLLNAAAPSHSPAKDDAAQQLSQPASFPQFHALIRAFLQSQHSRFQHRSKELAQSFETRQLVLWRCLYTYYDVTVVDPSQPYPPVVFRSVPTRDADDDRSAIDDKCIKLGLGDFIFYSVLVARAATHGIAVFAPCFLCILIGLAATMYLLGKFDALPALPISILLGILAYLLTTALFVPFLAHLTRLWLMVDAAVGITSVGKKQGKRKRKEEK</sequence>
<keyword evidence="6" id="KW-0914">Notch signaling pathway</keyword>
<feature type="transmembrane region" description="Helical" evidence="10">
    <location>
        <begin position="79"/>
        <end position="99"/>
    </location>
</feature>
<comment type="similarity">
    <text evidence="3">Belongs to the peptidase A22A family.</text>
</comment>
<dbReference type="GO" id="GO:0005789">
    <property type="term" value="C:endoplasmic reticulum membrane"/>
    <property type="evidence" value="ECO:0007669"/>
    <property type="project" value="UniProtKB-SubCell"/>
</dbReference>
<evidence type="ECO:0000256" key="9">
    <source>
        <dbReference type="ARBA" id="ARBA00023136"/>
    </source>
</evidence>
<dbReference type="GO" id="GO:0070765">
    <property type="term" value="C:gamma-secretase complex"/>
    <property type="evidence" value="ECO:0007669"/>
    <property type="project" value="TreeGrafter"/>
</dbReference>
<proteinExistence type="inferred from homology"/>
<dbReference type="HOGENOM" id="CLU_022975_1_1_1"/>
<dbReference type="SMART" id="SM00730">
    <property type="entry name" value="PSN"/>
    <property type="match status" value="1"/>
</dbReference>
<dbReference type="InterPro" id="IPR006639">
    <property type="entry name" value="Preselin/SPP"/>
</dbReference>
<organism evidence="11 12">
    <name type="scientific">Globisporangium ultimum (strain ATCC 200006 / CBS 805.95 / DAOM BR144)</name>
    <name type="common">Pythium ultimum</name>
    <dbReference type="NCBI Taxonomy" id="431595"/>
    <lineage>
        <taxon>Eukaryota</taxon>
        <taxon>Sar</taxon>
        <taxon>Stramenopiles</taxon>
        <taxon>Oomycota</taxon>
        <taxon>Peronosporomycetes</taxon>
        <taxon>Pythiales</taxon>
        <taxon>Pythiaceae</taxon>
        <taxon>Globisporangium</taxon>
    </lineage>
</organism>
<reference evidence="12" key="2">
    <citation type="submission" date="2010-04" db="EMBL/GenBank/DDBJ databases">
        <authorList>
            <person name="Buell R."/>
            <person name="Hamilton J."/>
            <person name="Hostetler J."/>
        </authorList>
    </citation>
    <scope>NUCLEOTIDE SEQUENCE [LARGE SCALE GENOMIC DNA]</scope>
    <source>
        <strain evidence="12">DAOM:BR144</strain>
    </source>
</reference>
<keyword evidence="4 10" id="KW-0812">Transmembrane</keyword>
<evidence type="ECO:0000256" key="2">
    <source>
        <dbReference type="ARBA" id="ARBA00004653"/>
    </source>
</evidence>
<dbReference type="EMBL" id="GL376634">
    <property type="status" value="NOT_ANNOTATED_CDS"/>
    <property type="molecule type" value="Genomic_DNA"/>
</dbReference>
<reference evidence="12" key="1">
    <citation type="journal article" date="2010" name="Genome Biol.">
        <title>Genome sequence of the necrotrophic plant pathogen Pythium ultimum reveals original pathogenicity mechanisms and effector repertoire.</title>
        <authorList>
            <person name="Levesque C.A."/>
            <person name="Brouwer H."/>
            <person name="Cano L."/>
            <person name="Hamilton J.P."/>
            <person name="Holt C."/>
            <person name="Huitema E."/>
            <person name="Raffaele S."/>
            <person name="Robideau G.P."/>
            <person name="Thines M."/>
            <person name="Win J."/>
            <person name="Zerillo M.M."/>
            <person name="Beakes G.W."/>
            <person name="Boore J.L."/>
            <person name="Busam D."/>
            <person name="Dumas B."/>
            <person name="Ferriera S."/>
            <person name="Fuerstenberg S.I."/>
            <person name="Gachon C.M."/>
            <person name="Gaulin E."/>
            <person name="Govers F."/>
            <person name="Grenville-Briggs L."/>
            <person name="Horner N."/>
            <person name="Hostetler J."/>
            <person name="Jiang R.H."/>
            <person name="Johnson J."/>
            <person name="Krajaejun T."/>
            <person name="Lin H."/>
            <person name="Meijer H.J."/>
            <person name="Moore B."/>
            <person name="Morris P."/>
            <person name="Phuntmart V."/>
            <person name="Puiu D."/>
            <person name="Shetty J."/>
            <person name="Stajich J.E."/>
            <person name="Tripathy S."/>
            <person name="Wawra S."/>
            <person name="van West P."/>
            <person name="Whitty B.R."/>
            <person name="Coutinho P.M."/>
            <person name="Henrissat B."/>
            <person name="Martin F."/>
            <person name="Thomas P.D."/>
            <person name="Tyler B.M."/>
            <person name="De Vries R.P."/>
            <person name="Kamoun S."/>
            <person name="Yandell M."/>
            <person name="Tisserat N."/>
            <person name="Buell C.R."/>
        </authorList>
    </citation>
    <scope>NUCLEOTIDE SEQUENCE</scope>
    <source>
        <strain evidence="12">DAOM:BR144</strain>
    </source>
</reference>
<dbReference type="GO" id="GO:0016485">
    <property type="term" value="P:protein processing"/>
    <property type="evidence" value="ECO:0007669"/>
    <property type="project" value="InterPro"/>
</dbReference>
<name>K3WAV3_GLOUD</name>